<gene>
    <name evidence="2" type="ORF">AVEN_109476_1</name>
</gene>
<dbReference type="EMBL" id="BGPR01048723">
    <property type="protein sequence ID" value="GBO25748.1"/>
    <property type="molecule type" value="Genomic_DNA"/>
</dbReference>
<evidence type="ECO:0000256" key="1">
    <source>
        <dbReference type="SAM" id="MobiDB-lite"/>
    </source>
</evidence>
<evidence type="ECO:0000313" key="3">
    <source>
        <dbReference type="Proteomes" id="UP000499080"/>
    </source>
</evidence>
<reference evidence="2 3" key="1">
    <citation type="journal article" date="2019" name="Sci. Rep.">
        <title>Orb-weaving spider Araneus ventricosus genome elucidates the spidroin gene catalogue.</title>
        <authorList>
            <person name="Kono N."/>
            <person name="Nakamura H."/>
            <person name="Ohtoshi R."/>
            <person name="Moran D.A.P."/>
            <person name="Shinohara A."/>
            <person name="Yoshida Y."/>
            <person name="Fujiwara M."/>
            <person name="Mori M."/>
            <person name="Tomita M."/>
            <person name="Arakawa K."/>
        </authorList>
    </citation>
    <scope>NUCLEOTIDE SEQUENCE [LARGE SCALE GENOMIC DNA]</scope>
</reference>
<comment type="caution">
    <text evidence="2">The sequence shown here is derived from an EMBL/GenBank/DDBJ whole genome shotgun (WGS) entry which is preliminary data.</text>
</comment>
<feature type="region of interest" description="Disordered" evidence="1">
    <location>
        <begin position="19"/>
        <end position="46"/>
    </location>
</feature>
<protein>
    <submittedName>
        <fullName evidence="2">Uncharacterized protein</fullName>
    </submittedName>
</protein>
<dbReference type="Proteomes" id="UP000499080">
    <property type="component" value="Unassembled WGS sequence"/>
</dbReference>
<dbReference type="AlphaFoldDB" id="A0A4Y2VMV9"/>
<keyword evidence="3" id="KW-1185">Reference proteome</keyword>
<name>A0A4Y2VMV9_ARAVE</name>
<sequence>MREFLLSLLGVEISDLDDSNVTSCRESDGNVELNAEEFDESDDDEDILETCEVDSDSSESDYNDSELYDDANNDDFYVGKDKTKWAKWDQKKKCQS</sequence>
<evidence type="ECO:0000313" key="2">
    <source>
        <dbReference type="EMBL" id="GBO25748.1"/>
    </source>
</evidence>
<accession>A0A4Y2VMV9</accession>
<organism evidence="2 3">
    <name type="scientific">Araneus ventricosus</name>
    <name type="common">Orbweaver spider</name>
    <name type="synonym">Epeira ventricosa</name>
    <dbReference type="NCBI Taxonomy" id="182803"/>
    <lineage>
        <taxon>Eukaryota</taxon>
        <taxon>Metazoa</taxon>
        <taxon>Ecdysozoa</taxon>
        <taxon>Arthropoda</taxon>
        <taxon>Chelicerata</taxon>
        <taxon>Arachnida</taxon>
        <taxon>Araneae</taxon>
        <taxon>Araneomorphae</taxon>
        <taxon>Entelegynae</taxon>
        <taxon>Araneoidea</taxon>
        <taxon>Araneidae</taxon>
        <taxon>Araneus</taxon>
    </lineage>
</organism>
<proteinExistence type="predicted"/>
<feature type="compositionally biased region" description="Acidic residues" evidence="1">
    <location>
        <begin position="34"/>
        <end position="46"/>
    </location>
</feature>